<evidence type="ECO:0000256" key="4">
    <source>
        <dbReference type="SAM" id="SignalP"/>
    </source>
</evidence>
<dbReference type="Pfam" id="PF00014">
    <property type="entry name" value="Kunitz_BPTI"/>
    <property type="match status" value="1"/>
</dbReference>
<evidence type="ECO:0000313" key="7">
    <source>
        <dbReference type="Proteomes" id="UP001168821"/>
    </source>
</evidence>
<accession>A0AA38I1Q4</accession>
<keyword evidence="3" id="KW-1015">Disulfide bond</keyword>
<keyword evidence="2" id="KW-0722">Serine protease inhibitor</keyword>
<dbReference type="SUPFAM" id="SSF57362">
    <property type="entry name" value="BPTI-like"/>
    <property type="match status" value="1"/>
</dbReference>
<dbReference type="InterPro" id="IPR002223">
    <property type="entry name" value="Kunitz_BPTI"/>
</dbReference>
<proteinExistence type="predicted"/>
<dbReference type="PROSITE" id="PS50279">
    <property type="entry name" value="BPTI_KUNITZ_2"/>
    <property type="match status" value="1"/>
</dbReference>
<dbReference type="InterPro" id="IPR050098">
    <property type="entry name" value="TFPI/VKTCI-like"/>
</dbReference>
<evidence type="ECO:0000259" key="5">
    <source>
        <dbReference type="PROSITE" id="PS50279"/>
    </source>
</evidence>
<protein>
    <recommendedName>
        <fullName evidence="5">BPTI/Kunitz inhibitor domain-containing protein</fullName>
    </recommendedName>
</protein>
<evidence type="ECO:0000256" key="2">
    <source>
        <dbReference type="ARBA" id="ARBA00022900"/>
    </source>
</evidence>
<reference evidence="6" key="1">
    <citation type="journal article" date="2023" name="G3 (Bethesda)">
        <title>Whole genome assemblies of Zophobas morio and Tenebrio molitor.</title>
        <authorList>
            <person name="Kaur S."/>
            <person name="Stinson S.A."/>
            <person name="diCenzo G.C."/>
        </authorList>
    </citation>
    <scope>NUCLEOTIDE SEQUENCE</scope>
    <source>
        <strain evidence="6">QUZm001</strain>
    </source>
</reference>
<gene>
    <name evidence="6" type="ORF">Zmor_019423</name>
</gene>
<evidence type="ECO:0000313" key="6">
    <source>
        <dbReference type="EMBL" id="KAJ3647552.1"/>
    </source>
</evidence>
<evidence type="ECO:0000256" key="3">
    <source>
        <dbReference type="ARBA" id="ARBA00023157"/>
    </source>
</evidence>
<dbReference type="GO" id="GO:0005615">
    <property type="term" value="C:extracellular space"/>
    <property type="evidence" value="ECO:0007669"/>
    <property type="project" value="TreeGrafter"/>
</dbReference>
<name>A0AA38I1Q4_9CUCU</name>
<dbReference type="GO" id="GO:0004867">
    <property type="term" value="F:serine-type endopeptidase inhibitor activity"/>
    <property type="evidence" value="ECO:0007669"/>
    <property type="project" value="UniProtKB-KW"/>
</dbReference>
<comment type="caution">
    <text evidence="6">The sequence shown here is derived from an EMBL/GenBank/DDBJ whole genome shotgun (WGS) entry which is preliminary data.</text>
</comment>
<dbReference type="PROSITE" id="PS00280">
    <property type="entry name" value="BPTI_KUNITZ_1"/>
    <property type="match status" value="1"/>
</dbReference>
<dbReference type="Gene3D" id="4.10.410.10">
    <property type="entry name" value="Pancreatic trypsin inhibitor Kunitz domain"/>
    <property type="match status" value="1"/>
</dbReference>
<keyword evidence="7" id="KW-1185">Reference proteome</keyword>
<keyword evidence="4" id="KW-0732">Signal</keyword>
<dbReference type="EMBL" id="JALNTZ010000006">
    <property type="protein sequence ID" value="KAJ3647552.1"/>
    <property type="molecule type" value="Genomic_DNA"/>
</dbReference>
<dbReference type="AlphaFoldDB" id="A0AA38I1Q4"/>
<dbReference type="PANTHER" id="PTHR10083:SF374">
    <property type="entry name" value="BPTI_KUNITZ INHIBITOR DOMAIN-CONTAINING PROTEIN"/>
    <property type="match status" value="1"/>
</dbReference>
<sequence>MLVVILLLVASLKIVYVDPRRRPSKFGFRFLEIEDPEIICDLPEDPGPCKSTRIRWNYDSFTGNCYMFKYGGCYGNENNFLSYQQCMHKCYGVRMVNPDYVDENGSEQAEVNTDDVFENGDEQPEVNTDDVFEYGDEEPEVNTDDVFEYGDEEPEVNTDDVFEYRDEQPEVNTDDVVENGSEQPKVNTNGFVVYASGSRNPYLEQMTRAQKWINSNKFFR</sequence>
<organism evidence="6 7">
    <name type="scientific">Zophobas morio</name>
    <dbReference type="NCBI Taxonomy" id="2755281"/>
    <lineage>
        <taxon>Eukaryota</taxon>
        <taxon>Metazoa</taxon>
        <taxon>Ecdysozoa</taxon>
        <taxon>Arthropoda</taxon>
        <taxon>Hexapoda</taxon>
        <taxon>Insecta</taxon>
        <taxon>Pterygota</taxon>
        <taxon>Neoptera</taxon>
        <taxon>Endopterygota</taxon>
        <taxon>Coleoptera</taxon>
        <taxon>Polyphaga</taxon>
        <taxon>Cucujiformia</taxon>
        <taxon>Tenebrionidae</taxon>
        <taxon>Zophobas</taxon>
    </lineage>
</organism>
<dbReference type="InterPro" id="IPR020901">
    <property type="entry name" value="Prtase_inh_Kunz-CS"/>
</dbReference>
<feature type="signal peptide" evidence="4">
    <location>
        <begin position="1"/>
        <end position="17"/>
    </location>
</feature>
<dbReference type="SMART" id="SM00131">
    <property type="entry name" value="KU"/>
    <property type="match status" value="1"/>
</dbReference>
<feature type="domain" description="BPTI/Kunitz inhibitor" evidence="5">
    <location>
        <begin position="40"/>
        <end position="90"/>
    </location>
</feature>
<dbReference type="CDD" id="cd00109">
    <property type="entry name" value="Kunitz-type"/>
    <property type="match status" value="1"/>
</dbReference>
<dbReference type="InterPro" id="IPR036880">
    <property type="entry name" value="Kunitz_BPTI_sf"/>
</dbReference>
<dbReference type="PRINTS" id="PR00759">
    <property type="entry name" value="BASICPTASE"/>
</dbReference>
<feature type="chain" id="PRO_5041218430" description="BPTI/Kunitz inhibitor domain-containing protein" evidence="4">
    <location>
        <begin position="18"/>
        <end position="220"/>
    </location>
</feature>
<dbReference type="Proteomes" id="UP001168821">
    <property type="component" value="Unassembled WGS sequence"/>
</dbReference>
<dbReference type="PANTHER" id="PTHR10083">
    <property type="entry name" value="KUNITZ-TYPE PROTEASE INHIBITOR-RELATED"/>
    <property type="match status" value="1"/>
</dbReference>
<keyword evidence="1" id="KW-0646">Protease inhibitor</keyword>
<evidence type="ECO:0000256" key="1">
    <source>
        <dbReference type="ARBA" id="ARBA00022690"/>
    </source>
</evidence>